<keyword evidence="2" id="KW-0378">Hydrolase</keyword>
<dbReference type="KEGG" id="vai:BU251_07755"/>
<accession>A0A410P617</accession>
<dbReference type="NCBIfam" id="TIGR00051">
    <property type="entry name" value="YbgC/FadM family acyl-CoA thioesterase"/>
    <property type="match status" value="1"/>
</dbReference>
<organism evidence="3 4">
    <name type="scientific">Velamenicoccus archaeovorus</name>
    <dbReference type="NCBI Taxonomy" id="1930593"/>
    <lineage>
        <taxon>Bacteria</taxon>
        <taxon>Pseudomonadati</taxon>
        <taxon>Candidatus Omnitrophota</taxon>
        <taxon>Candidatus Velamenicoccus</taxon>
    </lineage>
</organism>
<dbReference type="CDD" id="cd00586">
    <property type="entry name" value="4HBT"/>
    <property type="match status" value="1"/>
</dbReference>
<dbReference type="RefSeq" id="WP_128700537.1">
    <property type="nucleotide sequence ID" value="NZ_CP019384.1"/>
</dbReference>
<dbReference type="Gene3D" id="3.10.129.10">
    <property type="entry name" value="Hotdog Thioesterase"/>
    <property type="match status" value="1"/>
</dbReference>
<dbReference type="Proteomes" id="UP000287243">
    <property type="component" value="Chromosome"/>
</dbReference>
<protein>
    <submittedName>
        <fullName evidence="3">Uncharacterized protein</fullName>
    </submittedName>
</protein>
<evidence type="ECO:0000256" key="2">
    <source>
        <dbReference type="ARBA" id="ARBA00022801"/>
    </source>
</evidence>
<evidence type="ECO:0000256" key="1">
    <source>
        <dbReference type="ARBA" id="ARBA00005953"/>
    </source>
</evidence>
<dbReference type="PANTHER" id="PTHR31793">
    <property type="entry name" value="4-HYDROXYBENZOYL-COA THIOESTERASE FAMILY MEMBER"/>
    <property type="match status" value="1"/>
</dbReference>
<dbReference type="AlphaFoldDB" id="A0A410P617"/>
<dbReference type="Pfam" id="PF13279">
    <property type="entry name" value="4HBT_2"/>
    <property type="match status" value="1"/>
</dbReference>
<dbReference type="SUPFAM" id="SSF54637">
    <property type="entry name" value="Thioesterase/thiol ester dehydrase-isomerase"/>
    <property type="match status" value="1"/>
</dbReference>
<dbReference type="EMBL" id="CP019384">
    <property type="protein sequence ID" value="QAT17619.1"/>
    <property type="molecule type" value="Genomic_DNA"/>
</dbReference>
<reference evidence="3 4" key="1">
    <citation type="submission" date="2017-01" db="EMBL/GenBank/DDBJ databases">
        <title>First insights into the biology of 'candidatus Vampirococcus archaeovorus'.</title>
        <authorList>
            <person name="Kizina J."/>
            <person name="Jordan S."/>
            <person name="Stueber K."/>
            <person name="Reinhardt R."/>
            <person name="Harder J."/>
        </authorList>
    </citation>
    <scope>NUCLEOTIDE SEQUENCE [LARGE SCALE GENOMIC DNA]</scope>
    <source>
        <strain evidence="3 4">LiM</strain>
    </source>
</reference>
<dbReference type="InterPro" id="IPR050563">
    <property type="entry name" value="4-hydroxybenzoyl-CoA_TE"/>
</dbReference>
<dbReference type="InterPro" id="IPR029069">
    <property type="entry name" value="HotDog_dom_sf"/>
</dbReference>
<dbReference type="PANTHER" id="PTHR31793:SF27">
    <property type="entry name" value="NOVEL THIOESTERASE SUPERFAMILY DOMAIN AND SAPOSIN A-TYPE DOMAIN CONTAINING PROTEIN (0610012H03RIK)"/>
    <property type="match status" value="1"/>
</dbReference>
<dbReference type="GO" id="GO:0047617">
    <property type="term" value="F:fatty acyl-CoA hydrolase activity"/>
    <property type="evidence" value="ECO:0007669"/>
    <property type="project" value="TreeGrafter"/>
</dbReference>
<dbReference type="OrthoDB" id="9800856at2"/>
<proteinExistence type="inferred from homology"/>
<evidence type="ECO:0000313" key="3">
    <source>
        <dbReference type="EMBL" id="QAT17619.1"/>
    </source>
</evidence>
<keyword evidence="4" id="KW-1185">Reference proteome</keyword>
<comment type="similarity">
    <text evidence="1">Belongs to the 4-hydroxybenzoyl-CoA thioesterase family.</text>
</comment>
<evidence type="ECO:0000313" key="4">
    <source>
        <dbReference type="Proteomes" id="UP000287243"/>
    </source>
</evidence>
<sequence length="133" mass="15302">MAPKIHTTEIKVRYAETDNMGIVYYANYLVWFEVGRTEYLLSQGMDYRDVEKDGLFMAVVEAHCVYKAPARYGETIVVSTWPAAVRNSSLTFEYKVTRKGEDKVLCEGYTSHVLIDRDLKPRKIPEKIKALLS</sequence>
<dbReference type="PIRSF" id="PIRSF003230">
    <property type="entry name" value="YbgC"/>
    <property type="match status" value="1"/>
</dbReference>
<name>A0A410P617_VELA1</name>
<gene>
    <name evidence="3" type="ORF">BU251_07755</name>
</gene>
<dbReference type="InterPro" id="IPR006684">
    <property type="entry name" value="YbgC/YbaW"/>
</dbReference>